<proteinExistence type="inferred from homology"/>
<dbReference type="GO" id="GO:0003934">
    <property type="term" value="F:GTP cyclohydrolase I activity"/>
    <property type="evidence" value="ECO:0007669"/>
    <property type="project" value="InterPro"/>
</dbReference>
<dbReference type="PANTHER" id="PTHR36445:SF1">
    <property type="entry name" value="GTP CYCLOHYDROLASE MPTA"/>
    <property type="match status" value="1"/>
</dbReference>
<evidence type="ECO:0000256" key="2">
    <source>
        <dbReference type="ARBA" id="ARBA00022801"/>
    </source>
</evidence>
<accession>T1ADP4</accession>
<dbReference type="InterPro" id="IPR003801">
    <property type="entry name" value="GTP_cyclohydrolase_FolE2/MptA"/>
</dbReference>
<name>T1ADP4_9ZZZZ</name>
<keyword evidence="2 4" id="KW-0378">Hydrolase</keyword>
<evidence type="ECO:0000256" key="1">
    <source>
        <dbReference type="ARBA" id="ARBA00022723"/>
    </source>
</evidence>
<comment type="caution">
    <text evidence="4">The sequence shown here is derived from an EMBL/GenBank/DDBJ whole genome shotgun (WGS) entry which is preliminary data.</text>
</comment>
<keyword evidence="3" id="KW-0408">Iron</keyword>
<reference evidence="4" key="1">
    <citation type="submission" date="2013-08" db="EMBL/GenBank/DDBJ databases">
        <authorList>
            <person name="Mendez C."/>
            <person name="Richter M."/>
            <person name="Ferrer M."/>
            <person name="Sanchez J."/>
        </authorList>
    </citation>
    <scope>NUCLEOTIDE SEQUENCE</scope>
</reference>
<keyword evidence="1" id="KW-0479">Metal-binding</keyword>
<gene>
    <name evidence="4" type="ORF">B1B_09324</name>
</gene>
<sequence length="377" mass="40590">MSASRSTVAVGPSAGLAGGGDGIACGEEVSGALWDPSLMAGKARPGYLGPPGGAARQIPVPGGTVLPRLLEGGGLPGASMTDIHALPPTMGQLSLGKVGITGIRKPLVIQRPERTHTLSAGFEVYVDLPALRKGSDLSRNAQVLAEVVDETVHRPARSLESACLAIARELLPRHPYAREAEVRVEAEYFRPRGIREDRVSLENFTLLAAAWARRTPSGVEVQKAVGAEAMGMTACPCAMETCRARLEAEFPLLRDAQFAAMPIITHNQRNRSRLLLTLEEEAEVEADELLDILEGAQSSPTYAILKRGDEGQVVLDAHRRPRFVEDVVRAALSLLAERFPQLPDTTGVEVATRSEESIHKYDVRAEHRSTLGALRRE</sequence>
<dbReference type="Pfam" id="PF02649">
    <property type="entry name" value="GCHY-1"/>
    <property type="match status" value="1"/>
</dbReference>
<dbReference type="GO" id="GO:0046872">
    <property type="term" value="F:metal ion binding"/>
    <property type="evidence" value="ECO:0007669"/>
    <property type="project" value="UniProtKB-KW"/>
</dbReference>
<evidence type="ECO:0000256" key="3">
    <source>
        <dbReference type="ARBA" id="ARBA00023004"/>
    </source>
</evidence>
<dbReference type="PANTHER" id="PTHR36445">
    <property type="entry name" value="GTP CYCLOHYDROLASE MPTA"/>
    <property type="match status" value="1"/>
</dbReference>
<dbReference type="HAMAP" id="MF_01527_A">
    <property type="entry name" value="GTP_cyclohydrol_A"/>
    <property type="match status" value="1"/>
</dbReference>
<dbReference type="Gene3D" id="3.10.270.10">
    <property type="entry name" value="Urate Oxidase"/>
    <property type="match status" value="1"/>
</dbReference>
<evidence type="ECO:0000313" key="4">
    <source>
        <dbReference type="EMBL" id="EQD55237.1"/>
    </source>
</evidence>
<protein>
    <submittedName>
        <fullName evidence="4">GTP cyclohydrolase</fullName>
    </submittedName>
</protein>
<dbReference type="NCBIfam" id="TIGR00294">
    <property type="entry name" value="GTP cyclohydrolase MptA"/>
    <property type="match status" value="1"/>
</dbReference>
<feature type="non-terminal residue" evidence="4">
    <location>
        <position position="377"/>
    </location>
</feature>
<dbReference type="InterPro" id="IPR022840">
    <property type="entry name" value="GTP_cyclohydrolase_MptA"/>
</dbReference>
<dbReference type="EMBL" id="AUZY01006158">
    <property type="protein sequence ID" value="EQD55237.1"/>
    <property type="molecule type" value="Genomic_DNA"/>
</dbReference>
<reference evidence="4" key="2">
    <citation type="journal article" date="2014" name="ISME J.">
        <title>Microbial stratification in low pH oxic and suboxic macroscopic growths along an acid mine drainage.</title>
        <authorList>
            <person name="Mendez-Garcia C."/>
            <person name="Mesa V."/>
            <person name="Sprenger R.R."/>
            <person name="Richter M."/>
            <person name="Diez M.S."/>
            <person name="Solano J."/>
            <person name="Bargiela R."/>
            <person name="Golyshina O.V."/>
            <person name="Manteca A."/>
            <person name="Ramos J.L."/>
            <person name="Gallego J.R."/>
            <person name="Llorente I."/>
            <person name="Martins Dos Santos V.A."/>
            <person name="Jensen O.N."/>
            <person name="Pelaez A.I."/>
            <person name="Sanchez J."/>
            <person name="Ferrer M."/>
        </authorList>
    </citation>
    <scope>NUCLEOTIDE SEQUENCE</scope>
</reference>
<organism evidence="4">
    <name type="scientific">mine drainage metagenome</name>
    <dbReference type="NCBI Taxonomy" id="410659"/>
    <lineage>
        <taxon>unclassified sequences</taxon>
        <taxon>metagenomes</taxon>
        <taxon>ecological metagenomes</taxon>
    </lineage>
</organism>
<dbReference type="AlphaFoldDB" id="T1ADP4"/>